<gene>
    <name evidence="1" type="ORF">I4F81_005719</name>
</gene>
<reference evidence="1" key="1">
    <citation type="submission" date="2019-11" db="EMBL/GenBank/DDBJ databases">
        <title>Nori genome reveals adaptations in red seaweeds to the harsh intertidal environment.</title>
        <authorList>
            <person name="Wang D."/>
            <person name="Mao Y."/>
        </authorList>
    </citation>
    <scope>NUCLEOTIDE SEQUENCE</scope>
    <source>
        <tissue evidence="1">Gametophyte</tissue>
    </source>
</reference>
<evidence type="ECO:0000313" key="2">
    <source>
        <dbReference type="Proteomes" id="UP000798662"/>
    </source>
</evidence>
<comment type="caution">
    <text evidence="1">The sequence shown here is derived from an EMBL/GenBank/DDBJ whole genome shotgun (WGS) entry which is preliminary data.</text>
</comment>
<sequence>MHGDLGGASGGGCWRGAGTESWLGRVWCNTQAALVVFYRERARRRVARPARTRRAAGFPHLSRLRSRRRQKSTICGHADGDGGARSSPVMQVGMRFRSTLGKERSPAGAVKRQVSQRPRRLPWWTVPGKEPPKFRRNELFKIPE</sequence>
<dbReference type="Proteomes" id="UP000798662">
    <property type="component" value="Chromosome 2"/>
</dbReference>
<organism evidence="1 2">
    <name type="scientific">Pyropia yezoensis</name>
    <name type="common">Susabi-nori</name>
    <name type="synonym">Porphyra yezoensis</name>
    <dbReference type="NCBI Taxonomy" id="2788"/>
    <lineage>
        <taxon>Eukaryota</taxon>
        <taxon>Rhodophyta</taxon>
        <taxon>Bangiophyceae</taxon>
        <taxon>Bangiales</taxon>
        <taxon>Bangiaceae</taxon>
        <taxon>Pyropia</taxon>
    </lineage>
</organism>
<evidence type="ECO:0000313" key="1">
    <source>
        <dbReference type="EMBL" id="KAK1863157.1"/>
    </source>
</evidence>
<proteinExistence type="predicted"/>
<protein>
    <submittedName>
        <fullName evidence="1">Uncharacterized protein</fullName>
    </submittedName>
</protein>
<dbReference type="EMBL" id="CM020619">
    <property type="protein sequence ID" value="KAK1863157.1"/>
    <property type="molecule type" value="Genomic_DNA"/>
</dbReference>
<accession>A0ACC3C025</accession>
<name>A0ACC3C025_PYRYE</name>
<keyword evidence="2" id="KW-1185">Reference proteome</keyword>